<protein>
    <submittedName>
        <fullName evidence="2">Uncharacterized protein</fullName>
    </submittedName>
</protein>
<name>A0A096BFD1_9FIRM</name>
<dbReference type="Proteomes" id="UP000029622">
    <property type="component" value="Unassembled WGS sequence"/>
</dbReference>
<proteinExistence type="predicted"/>
<dbReference type="STRING" id="1156417.Y919_09230"/>
<feature type="transmembrane region" description="Helical" evidence="1">
    <location>
        <begin position="33"/>
        <end position="59"/>
    </location>
</feature>
<accession>A0A096BFD1</accession>
<reference evidence="2 3" key="1">
    <citation type="submission" date="2013-12" db="EMBL/GenBank/DDBJ databases">
        <title>Draft genome sequence of Caloranaerobacter sp. H53214.</title>
        <authorList>
            <person name="Jiang L.J."/>
            <person name="Shao Z.Z."/>
            <person name="Long M.N."/>
        </authorList>
    </citation>
    <scope>NUCLEOTIDE SEQUENCE [LARGE SCALE GENOMIC DNA]</scope>
    <source>
        <strain evidence="2 3">H53214</strain>
    </source>
</reference>
<gene>
    <name evidence="2" type="ORF">Y919_09230</name>
</gene>
<organism evidence="2 3">
    <name type="scientific">Caloranaerobacter azorensis H53214</name>
    <dbReference type="NCBI Taxonomy" id="1156417"/>
    <lineage>
        <taxon>Bacteria</taxon>
        <taxon>Bacillati</taxon>
        <taxon>Bacillota</taxon>
        <taxon>Tissierellia</taxon>
        <taxon>Tissierellales</taxon>
        <taxon>Thermohalobacteraceae</taxon>
        <taxon>Caloranaerobacter</taxon>
    </lineage>
</organism>
<evidence type="ECO:0000256" key="1">
    <source>
        <dbReference type="SAM" id="Phobius"/>
    </source>
</evidence>
<dbReference type="EMBL" id="AZTB01000050">
    <property type="protein sequence ID" value="KGG79905.1"/>
    <property type="molecule type" value="Genomic_DNA"/>
</dbReference>
<sequence>MEIKNILKKLAYICIFLAVFTLFYGFMETSIFGSYLILILIVILFISVSFILLALSEILEWLHFLTRQK</sequence>
<comment type="caution">
    <text evidence="2">The sequence shown here is derived from an EMBL/GenBank/DDBJ whole genome shotgun (WGS) entry which is preliminary data.</text>
</comment>
<evidence type="ECO:0000313" key="2">
    <source>
        <dbReference type="EMBL" id="KGG79905.1"/>
    </source>
</evidence>
<dbReference type="AlphaFoldDB" id="A0A096BFD1"/>
<keyword evidence="1" id="KW-0812">Transmembrane</keyword>
<dbReference type="RefSeq" id="WP_035164175.1">
    <property type="nucleotide sequence ID" value="NZ_AZTB01000050.1"/>
</dbReference>
<keyword evidence="1" id="KW-0472">Membrane</keyword>
<feature type="transmembrane region" description="Helical" evidence="1">
    <location>
        <begin position="10"/>
        <end position="27"/>
    </location>
</feature>
<keyword evidence="1" id="KW-1133">Transmembrane helix</keyword>
<evidence type="ECO:0000313" key="3">
    <source>
        <dbReference type="Proteomes" id="UP000029622"/>
    </source>
</evidence>